<reference evidence="1 2" key="1">
    <citation type="submission" date="2016-11" db="EMBL/GenBank/DDBJ databases">
        <authorList>
            <person name="Jaros S."/>
            <person name="Januszkiewicz K."/>
            <person name="Wedrychowicz H."/>
        </authorList>
    </citation>
    <scope>NUCLEOTIDE SEQUENCE [LARGE SCALE GENOMIC DNA]</scope>
    <source>
        <strain evidence="1 2">DSM 6792</strain>
    </source>
</reference>
<dbReference type="AlphaFoldDB" id="A0A1M5RAM7"/>
<organism evidence="1 2">
    <name type="scientific">Flavobacterium johnsoniae</name>
    <name type="common">Cytophaga johnsonae</name>
    <dbReference type="NCBI Taxonomy" id="986"/>
    <lineage>
        <taxon>Bacteria</taxon>
        <taxon>Pseudomonadati</taxon>
        <taxon>Bacteroidota</taxon>
        <taxon>Flavobacteriia</taxon>
        <taxon>Flavobacteriales</taxon>
        <taxon>Flavobacteriaceae</taxon>
        <taxon>Flavobacterium</taxon>
    </lineage>
</organism>
<gene>
    <name evidence="1" type="ORF">SAMN05444388_10875</name>
</gene>
<protein>
    <submittedName>
        <fullName evidence="1">Uncharacterized protein</fullName>
    </submittedName>
</protein>
<dbReference type="EMBL" id="FQWH01000008">
    <property type="protein sequence ID" value="SHH23394.1"/>
    <property type="molecule type" value="Genomic_DNA"/>
</dbReference>
<evidence type="ECO:0000313" key="2">
    <source>
        <dbReference type="Proteomes" id="UP000184112"/>
    </source>
</evidence>
<proteinExistence type="predicted"/>
<evidence type="ECO:0000313" key="1">
    <source>
        <dbReference type="EMBL" id="SHH23394.1"/>
    </source>
</evidence>
<dbReference type="Proteomes" id="UP000184112">
    <property type="component" value="Unassembled WGS sequence"/>
</dbReference>
<name>A0A1M5RAM7_FLAJO</name>
<sequence length="37" mass="4279">MANTYHQVYIQVVFAVKYRNAVIEENGNQIYATSLET</sequence>
<accession>A0A1M5RAM7</accession>